<protein>
    <recommendedName>
        <fullName evidence="1">Fibronectin type-III domain-containing protein</fullName>
    </recommendedName>
</protein>
<feature type="domain" description="Fibronectin type-III" evidence="1">
    <location>
        <begin position="45"/>
        <end position="143"/>
    </location>
</feature>
<dbReference type="Proteomes" id="UP000596742">
    <property type="component" value="Unassembled WGS sequence"/>
</dbReference>
<dbReference type="Gene3D" id="2.60.40.10">
    <property type="entry name" value="Immunoglobulins"/>
    <property type="match status" value="1"/>
</dbReference>
<dbReference type="InterPro" id="IPR013783">
    <property type="entry name" value="Ig-like_fold"/>
</dbReference>
<name>A0A8B6G1G8_MYTGA</name>
<dbReference type="EMBL" id="UYJE01007723">
    <property type="protein sequence ID" value="VDI57355.1"/>
    <property type="molecule type" value="Genomic_DNA"/>
</dbReference>
<evidence type="ECO:0000313" key="3">
    <source>
        <dbReference type="Proteomes" id="UP000596742"/>
    </source>
</evidence>
<dbReference type="CDD" id="cd00063">
    <property type="entry name" value="FN3"/>
    <property type="match status" value="1"/>
</dbReference>
<dbReference type="AlphaFoldDB" id="A0A8B6G1G8"/>
<dbReference type="InterPro" id="IPR003961">
    <property type="entry name" value="FN3_dom"/>
</dbReference>
<proteinExistence type="predicted"/>
<gene>
    <name evidence="2" type="ORF">MGAL_10B075021</name>
</gene>
<dbReference type="InterPro" id="IPR036116">
    <property type="entry name" value="FN3_sf"/>
</dbReference>
<evidence type="ECO:0000313" key="2">
    <source>
        <dbReference type="EMBL" id="VDI57355.1"/>
    </source>
</evidence>
<comment type="caution">
    <text evidence="2">The sequence shown here is derived from an EMBL/GenBank/DDBJ whole genome shotgun (WGS) entry which is preliminary data.</text>
</comment>
<organism evidence="2 3">
    <name type="scientific">Mytilus galloprovincialis</name>
    <name type="common">Mediterranean mussel</name>
    <dbReference type="NCBI Taxonomy" id="29158"/>
    <lineage>
        <taxon>Eukaryota</taxon>
        <taxon>Metazoa</taxon>
        <taxon>Spiralia</taxon>
        <taxon>Lophotrochozoa</taxon>
        <taxon>Mollusca</taxon>
        <taxon>Bivalvia</taxon>
        <taxon>Autobranchia</taxon>
        <taxon>Pteriomorphia</taxon>
        <taxon>Mytilida</taxon>
        <taxon>Mytiloidea</taxon>
        <taxon>Mytilidae</taxon>
        <taxon>Mytilinae</taxon>
        <taxon>Mytilus</taxon>
    </lineage>
</organism>
<sequence>MQTRMSNLLYNMTPNTRYLVRIFSRNEIGESKKTPIIDAMTLAECPQTPTNVSVTPYERQLAVSWSPGFNGGDPQTFFIEYKQEAGEMWTRSGPIIDDMKTRISNFLNKMTPNTRYLIRMSSRNEIGESNKTSVIAAMTLVEPVDNLLYISSDDPNLAPVHNLRNQTVLDTTLPSSSRDNQTYQMQVHGGAIGRRSCTYINRGDLSAVLNPQINDARLNYSEITFNTAPTMRDAVIHGSVNRTIYSEIDLMAEPIAPLSSSESEYEKSDDSDT</sequence>
<accession>A0A8B6G1G8</accession>
<evidence type="ECO:0000259" key="1">
    <source>
        <dbReference type="PROSITE" id="PS50853"/>
    </source>
</evidence>
<dbReference type="SUPFAM" id="SSF49265">
    <property type="entry name" value="Fibronectin type III"/>
    <property type="match status" value="1"/>
</dbReference>
<dbReference type="Pfam" id="PF00041">
    <property type="entry name" value="fn3"/>
    <property type="match status" value="1"/>
</dbReference>
<reference evidence="2" key="1">
    <citation type="submission" date="2018-11" db="EMBL/GenBank/DDBJ databases">
        <authorList>
            <person name="Alioto T."/>
            <person name="Alioto T."/>
        </authorList>
    </citation>
    <scope>NUCLEOTIDE SEQUENCE</scope>
</reference>
<dbReference type="PROSITE" id="PS50853">
    <property type="entry name" value="FN3"/>
    <property type="match status" value="1"/>
</dbReference>
<keyword evidence="3" id="KW-1185">Reference proteome</keyword>
<dbReference type="OrthoDB" id="6161934at2759"/>
<dbReference type="SMART" id="SM00060">
    <property type="entry name" value="FN3"/>
    <property type="match status" value="1"/>
</dbReference>